<dbReference type="PANTHER" id="PTHR10177">
    <property type="entry name" value="CYCLINS"/>
    <property type="match status" value="1"/>
</dbReference>
<feature type="domain" description="Cyclin-like" evidence="6">
    <location>
        <begin position="580"/>
        <end position="661"/>
    </location>
</feature>
<feature type="domain" description="Cyclin C-terminal" evidence="7">
    <location>
        <begin position="576"/>
        <end position="692"/>
    </location>
</feature>
<keyword evidence="1" id="KW-0132">Cell division</keyword>
<feature type="compositionally biased region" description="Polar residues" evidence="5">
    <location>
        <begin position="317"/>
        <end position="328"/>
    </location>
</feature>
<protein>
    <recommendedName>
        <fullName evidence="10">G2/mitotic-specific cyclin-B3</fullName>
    </recommendedName>
</protein>
<feature type="region of interest" description="Disordered" evidence="5">
    <location>
        <begin position="317"/>
        <end position="339"/>
    </location>
</feature>
<dbReference type="InterPro" id="IPR036915">
    <property type="entry name" value="Cyclin-like_sf"/>
</dbReference>
<dbReference type="SMART" id="SM01332">
    <property type="entry name" value="Cyclin_C"/>
    <property type="match status" value="1"/>
</dbReference>
<reference evidence="8 9" key="1">
    <citation type="submission" date="2024-03" db="EMBL/GenBank/DDBJ databases">
        <title>Adaptation during the transition from Ophiocordyceps entomopathogen to insect associate is accompanied by gene loss and intensified selection.</title>
        <authorList>
            <person name="Ward C.M."/>
            <person name="Onetto C.A."/>
            <person name="Borneman A.R."/>
        </authorList>
    </citation>
    <scope>NUCLEOTIDE SEQUENCE [LARGE SCALE GENOMIC DNA]</scope>
    <source>
        <strain evidence="8">AWRI1</strain>
        <tissue evidence="8">Single Adult Female</tissue>
    </source>
</reference>
<dbReference type="InterPro" id="IPR039361">
    <property type="entry name" value="Cyclin"/>
</dbReference>
<dbReference type="InterPro" id="IPR006671">
    <property type="entry name" value="Cyclin_N"/>
</dbReference>
<evidence type="ECO:0008006" key="10">
    <source>
        <dbReference type="Google" id="ProtNLM"/>
    </source>
</evidence>
<evidence type="ECO:0000256" key="5">
    <source>
        <dbReference type="SAM" id="MobiDB-lite"/>
    </source>
</evidence>
<evidence type="ECO:0000256" key="1">
    <source>
        <dbReference type="ARBA" id="ARBA00022618"/>
    </source>
</evidence>
<dbReference type="Pfam" id="PF02984">
    <property type="entry name" value="Cyclin_C"/>
    <property type="match status" value="1"/>
</dbReference>
<keyword evidence="2 4" id="KW-0195">Cyclin</keyword>
<dbReference type="AlphaFoldDB" id="A0AAN9Y557"/>
<feature type="compositionally biased region" description="Basic and acidic residues" evidence="5">
    <location>
        <begin position="329"/>
        <end position="339"/>
    </location>
</feature>
<accession>A0AAN9Y557</accession>
<evidence type="ECO:0000256" key="3">
    <source>
        <dbReference type="ARBA" id="ARBA00023306"/>
    </source>
</evidence>
<feature type="region of interest" description="Disordered" evidence="5">
    <location>
        <begin position="115"/>
        <end position="189"/>
    </location>
</feature>
<evidence type="ECO:0000313" key="9">
    <source>
        <dbReference type="Proteomes" id="UP001367676"/>
    </source>
</evidence>
<feature type="compositionally biased region" description="Polar residues" evidence="5">
    <location>
        <begin position="120"/>
        <end position="134"/>
    </location>
</feature>
<dbReference type="FunFam" id="1.10.472.10:FF:000001">
    <property type="entry name" value="G2/mitotic-specific cyclin"/>
    <property type="match status" value="1"/>
</dbReference>
<keyword evidence="3" id="KW-0131">Cell cycle</keyword>
<name>A0AAN9Y557_9HEMI</name>
<dbReference type="SMART" id="SM00385">
    <property type="entry name" value="CYCLIN"/>
    <property type="match status" value="2"/>
</dbReference>
<feature type="region of interest" description="Disordered" evidence="5">
    <location>
        <begin position="367"/>
        <end position="398"/>
    </location>
</feature>
<feature type="domain" description="Cyclin-like" evidence="6">
    <location>
        <begin position="483"/>
        <end position="567"/>
    </location>
</feature>
<dbReference type="Proteomes" id="UP001367676">
    <property type="component" value="Unassembled WGS sequence"/>
</dbReference>
<evidence type="ECO:0000259" key="7">
    <source>
        <dbReference type="SMART" id="SM01332"/>
    </source>
</evidence>
<dbReference type="InterPro" id="IPR013763">
    <property type="entry name" value="Cyclin-like_dom"/>
</dbReference>
<dbReference type="GO" id="GO:0005634">
    <property type="term" value="C:nucleus"/>
    <property type="evidence" value="ECO:0007669"/>
    <property type="project" value="UniProtKB-ARBA"/>
</dbReference>
<comment type="similarity">
    <text evidence="4">Belongs to the cyclin family.</text>
</comment>
<proteinExistence type="inferred from homology"/>
<organism evidence="8 9">
    <name type="scientific">Parthenolecanium corni</name>
    <dbReference type="NCBI Taxonomy" id="536013"/>
    <lineage>
        <taxon>Eukaryota</taxon>
        <taxon>Metazoa</taxon>
        <taxon>Ecdysozoa</taxon>
        <taxon>Arthropoda</taxon>
        <taxon>Hexapoda</taxon>
        <taxon>Insecta</taxon>
        <taxon>Pterygota</taxon>
        <taxon>Neoptera</taxon>
        <taxon>Paraneoptera</taxon>
        <taxon>Hemiptera</taxon>
        <taxon>Sternorrhyncha</taxon>
        <taxon>Coccoidea</taxon>
        <taxon>Coccidae</taxon>
        <taxon>Parthenolecanium</taxon>
    </lineage>
</organism>
<comment type="caution">
    <text evidence="8">The sequence shown here is derived from an EMBL/GenBank/DDBJ whole genome shotgun (WGS) entry which is preliminary data.</text>
</comment>
<sequence>MAPINNRSNSSRVIASARKPTISAENVIAGSSISFSKRKADSSPAKNGDFKRLALNEITNDGKTAKVKSILQNGKSNKSNIDISVNKLTFKSNVSVPETRSRSTKLVSGVRIQGPFKGRSNVNPQLHQNGSLLKNNGDLKPKTLAKPQPRPSIITRASLSSRSSIEKPAKSVGNSSKKVDGKVGKANHNSSVTNAENLKVFEPAVLLSKLKLRSSTTHSTFQDGNVDEEPPIRRSLRNHIEKNEISVQSLIPMFESKRENLPLSESENIKLRRSLRLAAIAEKTEISSQIVDENQISEIGRERSDPSPVKLRRSLRNNALKTDSTADQSHVHENDAEKYPKSELVVKLKRSLPNDAEKNEASFQVYVENQSSDGEPKVLRRSSRLSLRKSLPSDKSTENGSLYISALEDVNTSFREQENDRRLKHYSQLSEFDKELLHDPQQVSLYAMEIFDYLKSRESHFPILDYMHRQPHIDRRMRAMLVDWLVEVQENFELNHETLYLSIKLLDSYLSHNEVRRESLQLLGAAALFLSCKYDERLSPLTDEFEYVGDGAYDKSLLLTMEQNILRCVNYELSFPISYSFLRRYARCARIQMPLLTLARYILELGLMDYDTITLSDSKQAAAALYLAFRMTRHSTWTDSLRFYTGYDVEDFKDIVLLFNRILHQKPSSTLSTIRNKYSHELFFEVARTPLLSNRDLNLDD</sequence>
<dbReference type="EMBL" id="JBBCAQ010000017">
    <property type="protein sequence ID" value="KAK7597724.1"/>
    <property type="molecule type" value="Genomic_DNA"/>
</dbReference>
<dbReference type="Pfam" id="PF00134">
    <property type="entry name" value="Cyclin_N"/>
    <property type="match status" value="1"/>
</dbReference>
<gene>
    <name evidence="8" type="ORF">V9T40_009949</name>
</gene>
<evidence type="ECO:0000259" key="6">
    <source>
        <dbReference type="SMART" id="SM00385"/>
    </source>
</evidence>
<dbReference type="GO" id="GO:0051301">
    <property type="term" value="P:cell division"/>
    <property type="evidence" value="ECO:0007669"/>
    <property type="project" value="UniProtKB-KW"/>
</dbReference>
<evidence type="ECO:0000256" key="4">
    <source>
        <dbReference type="RuleBase" id="RU000383"/>
    </source>
</evidence>
<evidence type="ECO:0000256" key="2">
    <source>
        <dbReference type="ARBA" id="ARBA00023127"/>
    </source>
</evidence>
<dbReference type="InterPro" id="IPR004367">
    <property type="entry name" value="Cyclin_C-dom"/>
</dbReference>
<keyword evidence="9" id="KW-1185">Reference proteome</keyword>
<dbReference type="Gene3D" id="1.10.472.10">
    <property type="entry name" value="Cyclin-like"/>
    <property type="match status" value="2"/>
</dbReference>
<dbReference type="SUPFAM" id="SSF47954">
    <property type="entry name" value="Cyclin-like"/>
    <property type="match status" value="2"/>
</dbReference>
<evidence type="ECO:0000313" key="8">
    <source>
        <dbReference type="EMBL" id="KAK7597724.1"/>
    </source>
</evidence>